<keyword evidence="3" id="KW-0145">Chemotaxis</keyword>
<evidence type="ECO:0000256" key="2">
    <source>
        <dbReference type="ARBA" id="ARBA00022475"/>
    </source>
</evidence>
<reference evidence="13 14" key="1">
    <citation type="submission" date="2023-07" db="EMBL/GenBank/DDBJ databases">
        <title>Sequencing the genomes of 1000 actinobacteria strains.</title>
        <authorList>
            <person name="Klenk H.-P."/>
        </authorList>
    </citation>
    <scope>NUCLEOTIDE SEQUENCE [LARGE SCALE GENOMIC DNA]</scope>
    <source>
        <strain evidence="13 14">DSM 44388</strain>
    </source>
</reference>
<keyword evidence="7 9" id="KW-0807">Transducer</keyword>
<proteinExistence type="inferred from homology"/>
<evidence type="ECO:0000259" key="12">
    <source>
        <dbReference type="PROSITE" id="PS50885"/>
    </source>
</evidence>
<evidence type="ECO:0000256" key="4">
    <source>
        <dbReference type="ARBA" id="ARBA00022692"/>
    </source>
</evidence>
<dbReference type="PRINTS" id="PR00260">
    <property type="entry name" value="CHEMTRNSDUCR"/>
</dbReference>
<name>A0ABT9NX85_9ACTN</name>
<dbReference type="PANTHER" id="PTHR32089">
    <property type="entry name" value="METHYL-ACCEPTING CHEMOTAXIS PROTEIN MCPB"/>
    <property type="match status" value="1"/>
</dbReference>
<accession>A0ABT9NX85</accession>
<dbReference type="CDD" id="cd18774">
    <property type="entry name" value="PDC2_HK_sensor"/>
    <property type="match status" value="1"/>
</dbReference>
<evidence type="ECO:0000313" key="13">
    <source>
        <dbReference type="EMBL" id="MDP9824450.1"/>
    </source>
</evidence>
<dbReference type="CDD" id="cd12913">
    <property type="entry name" value="PDC1_MCP_like"/>
    <property type="match status" value="1"/>
</dbReference>
<dbReference type="SUPFAM" id="SSF58104">
    <property type="entry name" value="Methyl-accepting chemotaxis protein (MCP) signaling domain"/>
    <property type="match status" value="1"/>
</dbReference>
<keyword evidence="6 10" id="KW-0472">Membrane</keyword>
<evidence type="ECO:0000256" key="8">
    <source>
        <dbReference type="ARBA" id="ARBA00029447"/>
    </source>
</evidence>
<dbReference type="EMBL" id="JAUSQZ010000001">
    <property type="protein sequence ID" value="MDP9824450.1"/>
    <property type="molecule type" value="Genomic_DNA"/>
</dbReference>
<organism evidence="13 14">
    <name type="scientific">Kineosporia succinea</name>
    <dbReference type="NCBI Taxonomy" id="84632"/>
    <lineage>
        <taxon>Bacteria</taxon>
        <taxon>Bacillati</taxon>
        <taxon>Actinomycetota</taxon>
        <taxon>Actinomycetes</taxon>
        <taxon>Kineosporiales</taxon>
        <taxon>Kineosporiaceae</taxon>
        <taxon>Kineosporia</taxon>
    </lineage>
</organism>
<evidence type="ECO:0000256" key="7">
    <source>
        <dbReference type="ARBA" id="ARBA00023224"/>
    </source>
</evidence>
<dbReference type="InterPro" id="IPR003660">
    <property type="entry name" value="HAMP_dom"/>
</dbReference>
<keyword evidence="2" id="KW-1003">Cell membrane</keyword>
<dbReference type="PANTHER" id="PTHR32089:SF112">
    <property type="entry name" value="LYSOZYME-LIKE PROTEIN-RELATED"/>
    <property type="match status" value="1"/>
</dbReference>
<dbReference type="Gene3D" id="1.10.287.950">
    <property type="entry name" value="Methyl-accepting chemotaxis protein"/>
    <property type="match status" value="1"/>
</dbReference>
<dbReference type="SMART" id="SM00304">
    <property type="entry name" value="HAMP"/>
    <property type="match status" value="2"/>
</dbReference>
<comment type="caution">
    <text evidence="13">The sequence shown here is derived from an EMBL/GenBank/DDBJ whole genome shotgun (WGS) entry which is preliminary data.</text>
</comment>
<evidence type="ECO:0000256" key="3">
    <source>
        <dbReference type="ARBA" id="ARBA00022500"/>
    </source>
</evidence>
<dbReference type="SMART" id="SM00283">
    <property type="entry name" value="MA"/>
    <property type="match status" value="1"/>
</dbReference>
<dbReference type="Proteomes" id="UP001235712">
    <property type="component" value="Unassembled WGS sequence"/>
</dbReference>
<evidence type="ECO:0000313" key="14">
    <source>
        <dbReference type="Proteomes" id="UP001235712"/>
    </source>
</evidence>
<sequence length="654" mass="67683">MSKFVLSSAKTRLVGGVVVLLVLCLSALSVTTALRVQKTAREQAETYAEELAERAADTAATQITTALGTARDLSQTLQSIRASGNPRAVADDAEKRLLEAHEELSAVWSVWEPDAFDGRDAQYVNSKHSDETGRFLTYWNRGENGVGARASGGYSEAGAGDWYLVPLQTAKEKVLEPYAYDVGGRQVMLTSIAVPVVVDGKSLGVVGVDIALSAQQELVGSVKPYGTGSATLVTTGGAVVASGAGYELGKPASEVSQSLADAVSSGTAAGSRVSEWVDGDLSIAVPISLTESDTWNLVVTVPESSILADAHSARNTVVILALLTVLIAAIGTWLIVRSVLRPFLRARDTMREIAEGDGDLTVRLDEARKDEAGELGAAFNQFVSKVAGSVGAMSEAAQSLRASAGDLTGTAEQLTTQARDNSERAQDAVRATSDVQTEVSALAAAGEEMTASIAEIARNAGRAAEIAAEAVQVTQATTTQVRDLESTAGEVGVAVKLITDIAAQTNLLALNATIEAARAGEAGKGFAVVANEVKDLALQTARATEEIFARVEAIKSSTAAATDSIANIQTVVEQIDEISASIAGAVEEQSATTQEMARLTASASHASANIHGSIASVAQVTGQTTANAQQARGAANDLGTIAGRLQELVGNFRV</sequence>
<feature type="transmembrane region" description="Helical" evidence="10">
    <location>
        <begin position="317"/>
        <end position="340"/>
    </location>
</feature>
<dbReference type="CDD" id="cd06225">
    <property type="entry name" value="HAMP"/>
    <property type="match status" value="1"/>
</dbReference>
<evidence type="ECO:0000256" key="9">
    <source>
        <dbReference type="PROSITE-ProRule" id="PRU00284"/>
    </source>
</evidence>
<evidence type="ECO:0000256" key="6">
    <source>
        <dbReference type="ARBA" id="ARBA00023136"/>
    </source>
</evidence>
<evidence type="ECO:0000256" key="1">
    <source>
        <dbReference type="ARBA" id="ARBA00004651"/>
    </source>
</evidence>
<evidence type="ECO:0000256" key="10">
    <source>
        <dbReference type="SAM" id="Phobius"/>
    </source>
</evidence>
<dbReference type="Pfam" id="PF02743">
    <property type="entry name" value="dCache_1"/>
    <property type="match status" value="1"/>
</dbReference>
<keyword evidence="5 10" id="KW-1133">Transmembrane helix</keyword>
<dbReference type="RefSeq" id="WP_307237034.1">
    <property type="nucleotide sequence ID" value="NZ_JAUSQZ010000001.1"/>
</dbReference>
<dbReference type="Pfam" id="PF00672">
    <property type="entry name" value="HAMP"/>
    <property type="match status" value="1"/>
</dbReference>
<keyword evidence="14" id="KW-1185">Reference proteome</keyword>
<dbReference type="PROSITE" id="PS50111">
    <property type="entry name" value="CHEMOTAXIS_TRANSDUC_2"/>
    <property type="match status" value="1"/>
</dbReference>
<dbReference type="Pfam" id="PF00015">
    <property type="entry name" value="MCPsignal"/>
    <property type="match status" value="1"/>
</dbReference>
<feature type="domain" description="Methyl-accepting transducer" evidence="11">
    <location>
        <begin position="410"/>
        <end position="639"/>
    </location>
</feature>
<dbReference type="InterPro" id="IPR033479">
    <property type="entry name" value="dCache_1"/>
</dbReference>
<gene>
    <name evidence="13" type="ORF">J2S57_000199</name>
</gene>
<dbReference type="PROSITE" id="PS50885">
    <property type="entry name" value="HAMP"/>
    <property type="match status" value="1"/>
</dbReference>
<comment type="subcellular location">
    <subcellularLocation>
        <location evidence="1">Cell membrane</location>
        <topology evidence="1">Multi-pass membrane protein</topology>
    </subcellularLocation>
</comment>
<dbReference type="Gene3D" id="3.30.450.20">
    <property type="entry name" value="PAS domain"/>
    <property type="match status" value="2"/>
</dbReference>
<protein>
    <submittedName>
        <fullName evidence="13">Methyl-accepting chemotaxis protein</fullName>
    </submittedName>
</protein>
<evidence type="ECO:0000256" key="5">
    <source>
        <dbReference type="ARBA" id="ARBA00022989"/>
    </source>
</evidence>
<dbReference type="InterPro" id="IPR004089">
    <property type="entry name" value="MCPsignal_dom"/>
</dbReference>
<dbReference type="InterPro" id="IPR004090">
    <property type="entry name" value="Chemotax_Me-accpt_rcpt"/>
</dbReference>
<evidence type="ECO:0000259" key="11">
    <source>
        <dbReference type="PROSITE" id="PS50111"/>
    </source>
</evidence>
<comment type="similarity">
    <text evidence="8">Belongs to the methyl-accepting chemotaxis (MCP) protein family.</text>
</comment>
<keyword evidence="4 10" id="KW-0812">Transmembrane</keyword>
<feature type="domain" description="HAMP" evidence="12">
    <location>
        <begin position="337"/>
        <end position="391"/>
    </location>
</feature>